<feature type="non-terminal residue" evidence="2">
    <location>
        <position position="1"/>
    </location>
</feature>
<organism evidence="2 3">
    <name type="scientific">Larinioides sclopetarius</name>
    <dbReference type="NCBI Taxonomy" id="280406"/>
    <lineage>
        <taxon>Eukaryota</taxon>
        <taxon>Metazoa</taxon>
        <taxon>Ecdysozoa</taxon>
        <taxon>Arthropoda</taxon>
        <taxon>Chelicerata</taxon>
        <taxon>Arachnida</taxon>
        <taxon>Araneae</taxon>
        <taxon>Araneomorphae</taxon>
        <taxon>Entelegynae</taxon>
        <taxon>Araneoidea</taxon>
        <taxon>Araneidae</taxon>
        <taxon>Larinioides</taxon>
    </lineage>
</organism>
<dbReference type="AlphaFoldDB" id="A0AAV2AN27"/>
<proteinExistence type="predicted"/>
<accession>A0AAV2AN27</accession>
<evidence type="ECO:0000313" key="2">
    <source>
        <dbReference type="EMBL" id="CAL1284148.1"/>
    </source>
</evidence>
<reference evidence="2 3" key="1">
    <citation type="submission" date="2024-04" db="EMBL/GenBank/DDBJ databases">
        <authorList>
            <person name="Rising A."/>
            <person name="Reimegard J."/>
            <person name="Sonavane S."/>
            <person name="Akerstrom W."/>
            <person name="Nylinder S."/>
            <person name="Hedman E."/>
            <person name="Kallberg Y."/>
        </authorList>
    </citation>
    <scope>NUCLEOTIDE SEQUENCE [LARGE SCALE GENOMIC DNA]</scope>
</reference>
<dbReference type="Proteomes" id="UP001497382">
    <property type="component" value="Unassembled WGS sequence"/>
</dbReference>
<keyword evidence="1" id="KW-0812">Transmembrane</keyword>
<dbReference type="EMBL" id="CAXIEN010000176">
    <property type="protein sequence ID" value="CAL1284148.1"/>
    <property type="molecule type" value="Genomic_DNA"/>
</dbReference>
<name>A0AAV2AN27_9ARAC</name>
<comment type="caution">
    <text evidence="2">The sequence shown here is derived from an EMBL/GenBank/DDBJ whole genome shotgun (WGS) entry which is preliminary data.</text>
</comment>
<keyword evidence="1" id="KW-1133">Transmembrane helix</keyword>
<protein>
    <submittedName>
        <fullName evidence="2">Uncharacterized protein</fullName>
    </submittedName>
</protein>
<evidence type="ECO:0000313" key="3">
    <source>
        <dbReference type="Proteomes" id="UP001497382"/>
    </source>
</evidence>
<sequence>TPTWKSTDHINTKRESLVSTEYLKRLFKKTVEYFKMKLSTKLLFLFAIVLALIAHQETEAKSLKKLIKAGLFLGALGTKKLPKVLPIPLPIPIHFDEHKEFSGGHYGNEYYNHHPVGLAPAYGSGGYSYGAGGFGSGIYGGGGYAAEEGWW</sequence>
<keyword evidence="3" id="KW-1185">Reference proteome</keyword>
<keyword evidence="1" id="KW-0472">Membrane</keyword>
<feature type="transmembrane region" description="Helical" evidence="1">
    <location>
        <begin position="38"/>
        <end position="55"/>
    </location>
</feature>
<evidence type="ECO:0000256" key="1">
    <source>
        <dbReference type="SAM" id="Phobius"/>
    </source>
</evidence>
<gene>
    <name evidence="2" type="ORF">LARSCL_LOCUS12995</name>
</gene>